<dbReference type="InterPro" id="IPR023210">
    <property type="entry name" value="NADP_OxRdtase_dom"/>
</dbReference>
<accession>A0A5C3N1N0</accession>
<dbReference type="OrthoDB" id="37537at2759"/>
<dbReference type="GO" id="GO:0016491">
    <property type="term" value="F:oxidoreductase activity"/>
    <property type="evidence" value="ECO:0007669"/>
    <property type="project" value="UniProtKB-KW"/>
</dbReference>
<reference evidence="3 4" key="1">
    <citation type="journal article" date="2019" name="Nat. Ecol. Evol.">
        <title>Megaphylogeny resolves global patterns of mushroom evolution.</title>
        <authorList>
            <person name="Varga T."/>
            <person name="Krizsan K."/>
            <person name="Foldi C."/>
            <person name="Dima B."/>
            <person name="Sanchez-Garcia M."/>
            <person name="Sanchez-Ramirez S."/>
            <person name="Szollosi G.J."/>
            <person name="Szarkandi J.G."/>
            <person name="Papp V."/>
            <person name="Albert L."/>
            <person name="Andreopoulos W."/>
            <person name="Angelini C."/>
            <person name="Antonin V."/>
            <person name="Barry K.W."/>
            <person name="Bougher N.L."/>
            <person name="Buchanan P."/>
            <person name="Buyck B."/>
            <person name="Bense V."/>
            <person name="Catcheside P."/>
            <person name="Chovatia M."/>
            <person name="Cooper J."/>
            <person name="Damon W."/>
            <person name="Desjardin D."/>
            <person name="Finy P."/>
            <person name="Geml J."/>
            <person name="Haridas S."/>
            <person name="Hughes K."/>
            <person name="Justo A."/>
            <person name="Karasinski D."/>
            <person name="Kautmanova I."/>
            <person name="Kiss B."/>
            <person name="Kocsube S."/>
            <person name="Kotiranta H."/>
            <person name="LaButti K.M."/>
            <person name="Lechner B.E."/>
            <person name="Liimatainen K."/>
            <person name="Lipzen A."/>
            <person name="Lukacs Z."/>
            <person name="Mihaltcheva S."/>
            <person name="Morgado L.N."/>
            <person name="Niskanen T."/>
            <person name="Noordeloos M.E."/>
            <person name="Ohm R.A."/>
            <person name="Ortiz-Santana B."/>
            <person name="Ovrebo C."/>
            <person name="Racz N."/>
            <person name="Riley R."/>
            <person name="Savchenko A."/>
            <person name="Shiryaev A."/>
            <person name="Soop K."/>
            <person name="Spirin V."/>
            <person name="Szebenyi C."/>
            <person name="Tomsovsky M."/>
            <person name="Tulloss R.E."/>
            <person name="Uehling J."/>
            <person name="Grigoriev I.V."/>
            <person name="Vagvolgyi C."/>
            <person name="Papp T."/>
            <person name="Martin F.M."/>
            <person name="Miettinen O."/>
            <person name="Hibbett D.S."/>
            <person name="Nagy L.G."/>
        </authorList>
    </citation>
    <scope>NUCLEOTIDE SEQUENCE [LARGE SCALE GENOMIC DNA]</scope>
    <source>
        <strain evidence="3 4">OMC1185</strain>
    </source>
</reference>
<proteinExistence type="predicted"/>
<gene>
    <name evidence="3" type="ORF">OE88DRAFT_1680393</name>
</gene>
<dbReference type="STRING" id="5364.A0A5C3N1N0"/>
<keyword evidence="1" id="KW-0560">Oxidoreductase</keyword>
<evidence type="ECO:0000313" key="3">
    <source>
        <dbReference type="EMBL" id="TFK51544.1"/>
    </source>
</evidence>
<dbReference type="PANTHER" id="PTHR43625:SF40">
    <property type="entry name" value="ALDO-KETO REDUCTASE YAKC [NADP(+)]"/>
    <property type="match status" value="1"/>
</dbReference>
<keyword evidence="4" id="KW-1185">Reference proteome</keyword>
<dbReference type="SUPFAM" id="SSF51430">
    <property type="entry name" value="NAD(P)-linked oxidoreductase"/>
    <property type="match status" value="1"/>
</dbReference>
<dbReference type="Gene3D" id="3.20.20.100">
    <property type="entry name" value="NADP-dependent oxidoreductase domain"/>
    <property type="match status" value="1"/>
</dbReference>
<dbReference type="Proteomes" id="UP000305948">
    <property type="component" value="Unassembled WGS sequence"/>
</dbReference>
<evidence type="ECO:0000259" key="2">
    <source>
        <dbReference type="Pfam" id="PF00248"/>
    </source>
</evidence>
<dbReference type="EMBL" id="ML213511">
    <property type="protein sequence ID" value="TFK51544.1"/>
    <property type="molecule type" value="Genomic_DNA"/>
</dbReference>
<dbReference type="Pfam" id="PF00248">
    <property type="entry name" value="Aldo_ket_red"/>
    <property type="match status" value="1"/>
</dbReference>
<dbReference type="InterPro" id="IPR050791">
    <property type="entry name" value="Aldo-Keto_reductase"/>
</dbReference>
<dbReference type="PANTHER" id="PTHR43625">
    <property type="entry name" value="AFLATOXIN B1 ALDEHYDE REDUCTASE"/>
    <property type="match status" value="1"/>
</dbReference>
<feature type="domain" description="NADP-dependent oxidoreductase" evidence="2">
    <location>
        <begin position="20"/>
        <end position="323"/>
    </location>
</feature>
<evidence type="ECO:0000256" key="1">
    <source>
        <dbReference type="ARBA" id="ARBA00023002"/>
    </source>
</evidence>
<protein>
    <submittedName>
        <fullName evidence="3">Aldo/keto reductase</fullName>
    </submittedName>
</protein>
<dbReference type="InterPro" id="IPR036812">
    <property type="entry name" value="NAD(P)_OxRdtase_dom_sf"/>
</dbReference>
<dbReference type="GO" id="GO:0005737">
    <property type="term" value="C:cytoplasm"/>
    <property type="evidence" value="ECO:0007669"/>
    <property type="project" value="TreeGrafter"/>
</dbReference>
<organism evidence="3 4">
    <name type="scientific">Heliocybe sulcata</name>
    <dbReference type="NCBI Taxonomy" id="5364"/>
    <lineage>
        <taxon>Eukaryota</taxon>
        <taxon>Fungi</taxon>
        <taxon>Dikarya</taxon>
        <taxon>Basidiomycota</taxon>
        <taxon>Agaricomycotina</taxon>
        <taxon>Agaricomycetes</taxon>
        <taxon>Gloeophyllales</taxon>
        <taxon>Gloeophyllaceae</taxon>
        <taxon>Heliocybe</taxon>
    </lineage>
</organism>
<sequence>MARITYPARHLGAHGPTVSAIGYGAMTIGGTYYGQVNEDQALQALTYAADRGLTFWDTSDAYGPSEAIIGKWVGTTGRRSEIFLATKFGAVDQTPGVANPYKQNSKPSYMRRQVENSLKALCTDYVDLYYQHRVDPEVPIEVVMETLRPYLQAGRIRYIGLCECSIEVLKRAKSVAGVGEKIIAVQMEVSPFDLEVVRSGFLDAARELGVGIVAYSPLGRGACEGLITGRYKSQQDFAPDDVRQMMPRFSDKNFPKNLQLVEKFRAVGGKYNATAAQMALAWMVTTYPDIVPIPGTKDIYRLEENAKSAEIKLDMEDLKELNDAVHAADVAGARYPPEYASVFNDTCIRLDAWQVDFE</sequence>
<dbReference type="AlphaFoldDB" id="A0A5C3N1N0"/>
<name>A0A5C3N1N0_9AGAM</name>
<evidence type="ECO:0000313" key="4">
    <source>
        <dbReference type="Proteomes" id="UP000305948"/>
    </source>
</evidence>